<keyword evidence="7" id="KW-0560">Oxidoreductase</keyword>
<dbReference type="Pfam" id="PF25601">
    <property type="entry name" value="AAA_lid_14"/>
    <property type="match status" value="1"/>
</dbReference>
<dbReference type="CDD" id="cd00009">
    <property type="entry name" value="AAA"/>
    <property type="match status" value="1"/>
</dbReference>
<dbReference type="EMBL" id="CP122283">
    <property type="protein sequence ID" value="WGF39600.1"/>
    <property type="molecule type" value="Genomic_DNA"/>
</dbReference>
<protein>
    <submittedName>
        <fullName evidence="7 8">Transcriptional regulator</fullName>
        <ecNumber evidence="7">1.14.14.51</ecNumber>
    </submittedName>
</protein>
<keyword evidence="1" id="KW-0547">Nucleotide-binding</keyword>
<evidence type="ECO:0000313" key="10">
    <source>
        <dbReference type="Proteomes" id="UP001244564"/>
    </source>
</evidence>
<reference evidence="7 9" key="1">
    <citation type="submission" date="2018-06" db="EMBL/GenBank/DDBJ databases">
        <authorList>
            <consortium name="Pathogen Informatics"/>
            <person name="Doyle S."/>
        </authorList>
    </citation>
    <scope>NUCLEOTIDE SEQUENCE [LARGE SCALE GENOMIC DNA]</scope>
    <source>
        <strain evidence="7 9">NCTC7582</strain>
    </source>
</reference>
<dbReference type="Pfam" id="PF02954">
    <property type="entry name" value="HTH_8"/>
    <property type="match status" value="1"/>
</dbReference>
<dbReference type="InterPro" id="IPR025944">
    <property type="entry name" value="Sigma_54_int_dom_CS"/>
</dbReference>
<dbReference type="GO" id="GO:0018675">
    <property type="term" value="F:(S)-limonene 6-monooxygenase activity"/>
    <property type="evidence" value="ECO:0007669"/>
    <property type="project" value="UniProtKB-EC"/>
</dbReference>
<feature type="domain" description="Sigma-54 factor interaction" evidence="6">
    <location>
        <begin position="156"/>
        <end position="386"/>
    </location>
</feature>
<dbReference type="PANTHER" id="PTHR32071">
    <property type="entry name" value="TRANSCRIPTIONAL REGULATORY PROTEIN"/>
    <property type="match status" value="1"/>
</dbReference>
<dbReference type="EC" id="1.14.14.51" evidence="7"/>
<organism evidence="7 9">
    <name type="scientific">Lysinibacillus capsici</name>
    <dbReference type="NCBI Taxonomy" id="2115968"/>
    <lineage>
        <taxon>Bacteria</taxon>
        <taxon>Bacillati</taxon>
        <taxon>Bacillota</taxon>
        <taxon>Bacilli</taxon>
        <taxon>Bacillales</taxon>
        <taxon>Bacillaceae</taxon>
        <taxon>Lysinibacillus</taxon>
    </lineage>
</organism>
<sequence length="463" mass="53020">MLNAEKLVQSMLDAFGELLQLEMAYFTSNGEVFIATEEYRKQKGIQVHLPFFQKYYSKSVQYLQKPGQMKVCSGCRFQNNCPSKVEMLMNLVKGDRHFGYLTFVSFTDEGEKKFSSEPKEYQYWLARLGDMIINALNNEGSYLLLENKKGFDTKYVLGNAPHLQLIKSKLSSIANSPSSIVITGETGTGKSLLAKYIHSNSITHKGKFIELNCASIPENLFESELFGYDEGAFTGARRKGKMGYFEVADKGTLFLDEITELPLHLQAKLLTVLQDGLIYRVGAIEPRKVNVRIIAATNKPLEDMVRKGEFRSDLYYRLNVIPLTLPPLKERTDEIEYLIVKLLEKIQHKTGKFIKDFSQEFLEELKSYSWPGNIRELENVLEYSMVMENSLQLTRESLPKYIIENNQAQNLYSNSNLLKDTEMEVIYQMLSIYGNDTAGKERVAEELGISTRTLYRKLKSVNL</sequence>
<dbReference type="InterPro" id="IPR003593">
    <property type="entry name" value="AAA+_ATPase"/>
</dbReference>
<evidence type="ECO:0000256" key="5">
    <source>
        <dbReference type="ARBA" id="ARBA00023163"/>
    </source>
</evidence>
<dbReference type="SUPFAM" id="SSF52540">
    <property type="entry name" value="P-loop containing nucleoside triphosphate hydrolases"/>
    <property type="match status" value="1"/>
</dbReference>
<name>A0A2X1A2M9_9BACI</name>
<dbReference type="PANTHER" id="PTHR32071:SF57">
    <property type="entry name" value="C4-DICARBOXYLATE TRANSPORT TRANSCRIPTIONAL REGULATORY PROTEIN DCTD"/>
    <property type="match status" value="1"/>
</dbReference>
<dbReference type="PROSITE" id="PS00675">
    <property type="entry name" value="SIGMA54_INTERACT_1"/>
    <property type="match status" value="1"/>
</dbReference>
<dbReference type="RefSeq" id="WP_054550437.1">
    <property type="nucleotide sequence ID" value="NZ_CP122283.1"/>
</dbReference>
<keyword evidence="2" id="KW-0067">ATP-binding</keyword>
<dbReference type="Pfam" id="PF00158">
    <property type="entry name" value="Sigma54_activat"/>
    <property type="match status" value="1"/>
</dbReference>
<dbReference type="PROSITE" id="PS00688">
    <property type="entry name" value="SIGMA54_INTERACT_3"/>
    <property type="match status" value="1"/>
</dbReference>
<dbReference type="InterPro" id="IPR009057">
    <property type="entry name" value="Homeodomain-like_sf"/>
</dbReference>
<dbReference type="InterPro" id="IPR058031">
    <property type="entry name" value="AAA_lid_NorR"/>
</dbReference>
<dbReference type="InterPro" id="IPR025943">
    <property type="entry name" value="Sigma_54_int_dom_ATP-bd_2"/>
</dbReference>
<evidence type="ECO:0000256" key="1">
    <source>
        <dbReference type="ARBA" id="ARBA00022741"/>
    </source>
</evidence>
<dbReference type="GO" id="GO:0006355">
    <property type="term" value="P:regulation of DNA-templated transcription"/>
    <property type="evidence" value="ECO:0007669"/>
    <property type="project" value="InterPro"/>
</dbReference>
<evidence type="ECO:0000313" key="9">
    <source>
        <dbReference type="Proteomes" id="UP000251431"/>
    </source>
</evidence>
<dbReference type="InterPro" id="IPR027417">
    <property type="entry name" value="P-loop_NTPase"/>
</dbReference>
<dbReference type="Proteomes" id="UP001244564">
    <property type="component" value="Chromosome"/>
</dbReference>
<dbReference type="EMBL" id="UAQE01000004">
    <property type="protein sequence ID" value="SPU38509.1"/>
    <property type="molecule type" value="Genomic_DNA"/>
</dbReference>
<dbReference type="SUPFAM" id="SSF46689">
    <property type="entry name" value="Homeodomain-like"/>
    <property type="match status" value="1"/>
</dbReference>
<keyword evidence="3" id="KW-0805">Transcription regulation</keyword>
<evidence type="ECO:0000313" key="8">
    <source>
        <dbReference type="EMBL" id="WGF39600.1"/>
    </source>
</evidence>
<dbReference type="InterPro" id="IPR025662">
    <property type="entry name" value="Sigma_54_int_dom_ATP-bd_1"/>
</dbReference>
<dbReference type="Proteomes" id="UP000251431">
    <property type="component" value="Unassembled WGS sequence"/>
</dbReference>
<evidence type="ECO:0000313" key="7">
    <source>
        <dbReference type="EMBL" id="SPU38509.1"/>
    </source>
</evidence>
<dbReference type="PROSITE" id="PS50045">
    <property type="entry name" value="SIGMA54_INTERACT_4"/>
    <property type="match status" value="1"/>
</dbReference>
<dbReference type="SMART" id="SM00382">
    <property type="entry name" value="AAA"/>
    <property type="match status" value="1"/>
</dbReference>
<keyword evidence="5" id="KW-0804">Transcription</keyword>
<dbReference type="InterPro" id="IPR002197">
    <property type="entry name" value="HTH_Fis"/>
</dbReference>
<keyword evidence="10" id="KW-1185">Reference proteome</keyword>
<dbReference type="InterPro" id="IPR002078">
    <property type="entry name" value="Sigma_54_int"/>
</dbReference>
<dbReference type="Gene3D" id="1.10.10.60">
    <property type="entry name" value="Homeodomain-like"/>
    <property type="match status" value="1"/>
</dbReference>
<dbReference type="PROSITE" id="PS00676">
    <property type="entry name" value="SIGMA54_INTERACT_2"/>
    <property type="match status" value="1"/>
</dbReference>
<evidence type="ECO:0000259" key="6">
    <source>
        <dbReference type="PROSITE" id="PS50045"/>
    </source>
</evidence>
<proteinExistence type="predicted"/>
<dbReference type="Gene3D" id="3.40.50.300">
    <property type="entry name" value="P-loop containing nucleotide triphosphate hydrolases"/>
    <property type="match status" value="1"/>
</dbReference>
<accession>A0A2X1A2M9</accession>
<reference evidence="8 10" key="2">
    <citation type="submission" date="2023-04" db="EMBL/GenBank/DDBJ databases">
        <title>Genomic of Lysinibacillus capsici TSBLM.</title>
        <authorList>
            <person name="Hu X.S."/>
            <person name="Yu C.H."/>
        </authorList>
    </citation>
    <scope>NUCLEOTIDE SEQUENCE [LARGE SCALE GENOMIC DNA]</scope>
    <source>
        <strain evidence="8 10">TSBLM</strain>
    </source>
</reference>
<dbReference type="Gene3D" id="1.10.8.60">
    <property type="match status" value="1"/>
</dbReference>
<dbReference type="GO" id="GO:0005524">
    <property type="term" value="F:ATP binding"/>
    <property type="evidence" value="ECO:0007669"/>
    <property type="project" value="UniProtKB-KW"/>
</dbReference>
<dbReference type="FunFam" id="3.40.50.300:FF:000006">
    <property type="entry name" value="DNA-binding transcriptional regulator NtrC"/>
    <property type="match status" value="1"/>
</dbReference>
<evidence type="ECO:0000256" key="4">
    <source>
        <dbReference type="ARBA" id="ARBA00023125"/>
    </source>
</evidence>
<keyword evidence="4" id="KW-0238">DNA-binding</keyword>
<evidence type="ECO:0000256" key="3">
    <source>
        <dbReference type="ARBA" id="ARBA00023015"/>
    </source>
</evidence>
<gene>
    <name evidence="7" type="ORF">NCTC7582_04471</name>
    <name evidence="8" type="ORF">QBO96_04855</name>
</gene>
<dbReference type="AlphaFoldDB" id="A0A2X1A2M9"/>
<dbReference type="GO" id="GO:0043565">
    <property type="term" value="F:sequence-specific DNA binding"/>
    <property type="evidence" value="ECO:0007669"/>
    <property type="project" value="InterPro"/>
</dbReference>
<evidence type="ECO:0000256" key="2">
    <source>
        <dbReference type="ARBA" id="ARBA00022840"/>
    </source>
</evidence>